<keyword evidence="5 9" id="KW-1133">Transmembrane helix</keyword>
<comment type="caution">
    <text evidence="11">The sequence shown here is derived from an EMBL/GenBank/DDBJ whole genome shotgun (WGS) entry which is preliminary data.</text>
</comment>
<dbReference type="GO" id="GO:0042392">
    <property type="term" value="F:sphingosine-1-phosphate phosphatase activity"/>
    <property type="evidence" value="ECO:0007669"/>
    <property type="project" value="TreeGrafter"/>
</dbReference>
<evidence type="ECO:0000256" key="5">
    <source>
        <dbReference type="ARBA" id="ARBA00022989"/>
    </source>
</evidence>
<dbReference type="GO" id="GO:0005789">
    <property type="term" value="C:endoplasmic reticulum membrane"/>
    <property type="evidence" value="ECO:0007669"/>
    <property type="project" value="UniProtKB-SubCell"/>
</dbReference>
<dbReference type="SUPFAM" id="SSF48317">
    <property type="entry name" value="Acid phosphatase/Vanadium-dependent haloperoxidase"/>
    <property type="match status" value="1"/>
</dbReference>
<dbReference type="PANTHER" id="PTHR14969">
    <property type="entry name" value="SPHINGOSINE-1-PHOSPHATE PHOSPHOHYDROLASE"/>
    <property type="match status" value="1"/>
</dbReference>
<feature type="region of interest" description="Disordered" evidence="8">
    <location>
        <begin position="396"/>
        <end position="433"/>
    </location>
</feature>
<dbReference type="PANTHER" id="PTHR14969:SF28">
    <property type="entry name" value="DIHYDROSPHINGOSINE 1-PHOSPHATE PHOSPHATASE LCB3-RELATED"/>
    <property type="match status" value="1"/>
</dbReference>
<dbReference type="OrthoDB" id="301434at2759"/>
<keyword evidence="6 9" id="KW-0472">Membrane</keyword>
<feature type="transmembrane region" description="Helical" evidence="9">
    <location>
        <begin position="102"/>
        <end position="120"/>
    </location>
</feature>
<name>A0A9P6TYY6_9FUNG</name>
<feature type="compositionally biased region" description="Low complexity" evidence="8">
    <location>
        <begin position="411"/>
        <end position="425"/>
    </location>
</feature>
<dbReference type="AlphaFoldDB" id="A0A9P6TYY6"/>
<protein>
    <recommendedName>
        <fullName evidence="10">Phosphatidic acid phosphatase type 2/haloperoxidase domain-containing protein</fullName>
    </recommendedName>
</protein>
<proteinExistence type="inferred from homology"/>
<dbReference type="EMBL" id="JAAAJB010000651">
    <property type="protein sequence ID" value="KAG0252557.1"/>
    <property type="molecule type" value="Genomic_DNA"/>
</dbReference>
<feature type="transmembrane region" description="Helical" evidence="9">
    <location>
        <begin position="223"/>
        <end position="240"/>
    </location>
</feature>
<comment type="similarity">
    <text evidence="7">Belongs to the type 2 lipid phosphate phosphatase family.</text>
</comment>
<evidence type="ECO:0000256" key="3">
    <source>
        <dbReference type="ARBA" id="ARBA00022801"/>
    </source>
</evidence>
<evidence type="ECO:0000256" key="9">
    <source>
        <dbReference type="SAM" id="Phobius"/>
    </source>
</evidence>
<evidence type="ECO:0000313" key="12">
    <source>
        <dbReference type="Proteomes" id="UP000807716"/>
    </source>
</evidence>
<keyword evidence="3" id="KW-0378">Hydrolase</keyword>
<dbReference type="InterPro" id="IPR000326">
    <property type="entry name" value="PAP2/HPO"/>
</dbReference>
<evidence type="ECO:0000259" key="10">
    <source>
        <dbReference type="SMART" id="SM00014"/>
    </source>
</evidence>
<keyword evidence="12" id="KW-1185">Reference proteome</keyword>
<feature type="transmembrane region" description="Helical" evidence="9">
    <location>
        <begin position="309"/>
        <end position="327"/>
    </location>
</feature>
<evidence type="ECO:0000256" key="2">
    <source>
        <dbReference type="ARBA" id="ARBA00022692"/>
    </source>
</evidence>
<dbReference type="SMART" id="SM00014">
    <property type="entry name" value="acidPPc"/>
    <property type="match status" value="1"/>
</dbReference>
<feature type="transmembrane region" description="Helical" evidence="9">
    <location>
        <begin position="192"/>
        <end position="211"/>
    </location>
</feature>
<gene>
    <name evidence="11" type="ORF">DFQ27_008003</name>
</gene>
<keyword evidence="4" id="KW-0256">Endoplasmic reticulum</keyword>
<dbReference type="Proteomes" id="UP000807716">
    <property type="component" value="Unassembled WGS sequence"/>
</dbReference>
<evidence type="ECO:0000256" key="8">
    <source>
        <dbReference type="SAM" id="MobiDB-lite"/>
    </source>
</evidence>
<evidence type="ECO:0000256" key="7">
    <source>
        <dbReference type="ARBA" id="ARBA00038324"/>
    </source>
</evidence>
<feature type="domain" description="Phosphatidic acid phosphatase type 2/haloperoxidase" evidence="10">
    <location>
        <begin position="112"/>
        <end position="239"/>
    </location>
</feature>
<dbReference type="Gene3D" id="1.20.144.10">
    <property type="entry name" value="Phosphatidic acid phosphatase type 2/haloperoxidase"/>
    <property type="match status" value="1"/>
</dbReference>
<dbReference type="CDD" id="cd03388">
    <property type="entry name" value="PAP2_SPPase1"/>
    <property type="match status" value="1"/>
</dbReference>
<evidence type="ECO:0000256" key="4">
    <source>
        <dbReference type="ARBA" id="ARBA00022824"/>
    </source>
</evidence>
<feature type="transmembrane region" description="Helical" evidence="9">
    <location>
        <begin position="74"/>
        <end position="96"/>
    </location>
</feature>
<reference evidence="11" key="1">
    <citation type="journal article" date="2020" name="Fungal Divers.">
        <title>Resolving the Mortierellaceae phylogeny through synthesis of multi-gene phylogenetics and phylogenomics.</title>
        <authorList>
            <person name="Vandepol N."/>
            <person name="Liber J."/>
            <person name="Desiro A."/>
            <person name="Na H."/>
            <person name="Kennedy M."/>
            <person name="Barry K."/>
            <person name="Grigoriev I.V."/>
            <person name="Miller A.N."/>
            <person name="O'Donnell K."/>
            <person name="Stajich J.E."/>
            <person name="Bonito G."/>
        </authorList>
    </citation>
    <scope>NUCLEOTIDE SEQUENCE</scope>
    <source>
        <strain evidence="11">BC1065</strain>
    </source>
</reference>
<dbReference type="Pfam" id="PF01569">
    <property type="entry name" value="PAP2"/>
    <property type="match status" value="1"/>
</dbReference>
<evidence type="ECO:0000256" key="6">
    <source>
        <dbReference type="ARBA" id="ARBA00023136"/>
    </source>
</evidence>
<comment type="subcellular location">
    <subcellularLocation>
        <location evidence="1">Endoplasmic reticulum membrane</location>
        <topology evidence="1">Multi-pass membrane protein</topology>
    </subcellularLocation>
</comment>
<evidence type="ECO:0000256" key="1">
    <source>
        <dbReference type="ARBA" id="ARBA00004477"/>
    </source>
</evidence>
<sequence>MSPPSTNEKADSFAIDADYDIEIPAGVAPESYYDSQLSPLRAYLRRLLLPFIRHETVILHHMQLKVRNAFLDQYFSLSAFSGTHTFFMIALPLLFWFGYSDIARGFTLIAALGVYWAGFFKASARGNEDAIVKHDYFCLPRPLSPPVVRLSRSKSTCLEYGFPSSHSTNAVSIALFLYSHILLTDANSWQPYTRELACFGLIVYAVSIVYGRLYCGMHSITDCVGGSAIGVAIWGAYWYYREAIEYYMVSPIWWDPVDDCPCFDDCVAFVAVLMGLIPGSIHFASTKYSSTVPVPATVPYTTELGPVKSILRMLFGIVVLFVWRMIAKKVLYVILPPIYKLFSLPYRPHFIPASTYNSLSKYPIGKVPSVIDLPSMTADVGTVGLQSTMDVHEKFSQQAASQELRARKGASESTLINESSENSSTEAEDEKKATAGLQLPHHHQFYPSQQQQQQQQQPPTAKRSRHVKDISNLDNEAEALLRVERMHPPKSRFDVDIVSKLVVYAGIGALAVDGIPIMFELIGLGAPAIHH</sequence>
<evidence type="ECO:0000313" key="11">
    <source>
        <dbReference type="EMBL" id="KAG0252557.1"/>
    </source>
</evidence>
<accession>A0A9P6TYY6</accession>
<organism evidence="11 12">
    <name type="scientific">Actinomortierella ambigua</name>
    <dbReference type="NCBI Taxonomy" id="1343610"/>
    <lineage>
        <taxon>Eukaryota</taxon>
        <taxon>Fungi</taxon>
        <taxon>Fungi incertae sedis</taxon>
        <taxon>Mucoromycota</taxon>
        <taxon>Mortierellomycotina</taxon>
        <taxon>Mortierellomycetes</taxon>
        <taxon>Mortierellales</taxon>
        <taxon>Mortierellaceae</taxon>
        <taxon>Actinomortierella</taxon>
    </lineage>
</organism>
<keyword evidence="2 9" id="KW-0812">Transmembrane</keyword>
<dbReference type="InterPro" id="IPR036938">
    <property type="entry name" value="PAP2/HPO_sf"/>
</dbReference>
<feature type="region of interest" description="Disordered" evidence="8">
    <location>
        <begin position="446"/>
        <end position="468"/>
    </location>
</feature>